<evidence type="ECO:0008006" key="4">
    <source>
        <dbReference type="Google" id="ProtNLM"/>
    </source>
</evidence>
<feature type="region of interest" description="Disordered" evidence="1">
    <location>
        <begin position="148"/>
        <end position="178"/>
    </location>
</feature>
<organism evidence="2 3">
    <name type="scientific">Sodiomyces alkalinus (strain CBS 110278 / VKM F-3762 / F11)</name>
    <name type="common">Alkaliphilic filamentous fungus</name>
    <dbReference type="NCBI Taxonomy" id="1314773"/>
    <lineage>
        <taxon>Eukaryota</taxon>
        <taxon>Fungi</taxon>
        <taxon>Dikarya</taxon>
        <taxon>Ascomycota</taxon>
        <taxon>Pezizomycotina</taxon>
        <taxon>Sordariomycetes</taxon>
        <taxon>Hypocreomycetidae</taxon>
        <taxon>Glomerellales</taxon>
        <taxon>Plectosphaerellaceae</taxon>
        <taxon>Sodiomyces</taxon>
    </lineage>
</organism>
<sequence length="630" mass="68382">MAYHYTQSSVPGAVTRVTWNRAPGPDDNDNPNQGRAASTRAPQQPLTHLGAGHNEEQALVNALLAAARLQYEAQHGYDVAPPASRFNSGHMQYNAPNYPATVHGMATRGMNPGTANLAVGHGRNNTFHAPSSEDDMAYTRVPANTPTAETVTPVLNSGHESSPLDQQSSATSFSTDGSFHDDIYRNDGTMGRRFPAPQTNAFRRQEALPFSPIPYGGTPYRDSFNPYQSMTAIGIYNGDRTAIMGTPVGNRVSGQPPIAPPPGFMTAGAGMNMKRGSQGSQVFQDSRIGQIGQVQNGQNALVPASAFRTVGTQPALPRSTTAPTVLNPAMPSSSVNPGSGNNHGGRAPGPSNPVAAPIVNHVSRFMNTHHMARSPNTVGRHQSFLPSNAVLRSAGYDPTQHNAHELAVIKIQHGISPNYQGDPTIARNHSANIPQSENCSFWIVNLPPRVTTHELLSEIRNIGRIFACVINAPQPQRGHCTAAAKVVFFDLWAAQRFYATYTRSRLVVGGYRCRVNLNRIRSAEAEGPGNRTRVVVLKGDPAFVNEASLTAWFEERFKFEVDEVITHVLNEHMGHVEYRFGSWRCQAETARVAIIRELGYDSQNPKPECPVWEMKFGLDPCAPHPTSALL</sequence>
<dbReference type="AlphaFoldDB" id="A0A3N2PQE3"/>
<feature type="compositionally biased region" description="Polar residues" evidence="1">
    <location>
        <begin position="148"/>
        <end position="177"/>
    </location>
</feature>
<dbReference type="RefSeq" id="XP_028464547.1">
    <property type="nucleotide sequence ID" value="XM_028615333.1"/>
</dbReference>
<dbReference type="Proteomes" id="UP000272025">
    <property type="component" value="Unassembled WGS sequence"/>
</dbReference>
<evidence type="ECO:0000313" key="3">
    <source>
        <dbReference type="Proteomes" id="UP000272025"/>
    </source>
</evidence>
<dbReference type="SUPFAM" id="SSF54928">
    <property type="entry name" value="RNA-binding domain, RBD"/>
    <property type="match status" value="1"/>
</dbReference>
<dbReference type="STRING" id="1314773.A0A3N2PQE3"/>
<dbReference type="GO" id="GO:0003676">
    <property type="term" value="F:nucleic acid binding"/>
    <property type="evidence" value="ECO:0007669"/>
    <property type="project" value="InterPro"/>
</dbReference>
<name>A0A3N2PQE3_SODAK</name>
<feature type="region of interest" description="Disordered" evidence="1">
    <location>
        <begin position="14"/>
        <end position="48"/>
    </location>
</feature>
<feature type="compositionally biased region" description="Polar residues" evidence="1">
    <location>
        <begin position="30"/>
        <end position="46"/>
    </location>
</feature>
<dbReference type="EMBL" id="ML119058">
    <property type="protein sequence ID" value="ROT36741.1"/>
    <property type="molecule type" value="Genomic_DNA"/>
</dbReference>
<dbReference type="GeneID" id="39583810"/>
<feature type="region of interest" description="Disordered" evidence="1">
    <location>
        <begin position="314"/>
        <end position="353"/>
    </location>
</feature>
<protein>
    <recommendedName>
        <fullName evidence="4">RRM domain-containing protein</fullName>
    </recommendedName>
</protein>
<keyword evidence="3" id="KW-1185">Reference proteome</keyword>
<dbReference type="OrthoDB" id="3508416at2759"/>
<evidence type="ECO:0000256" key="1">
    <source>
        <dbReference type="SAM" id="MobiDB-lite"/>
    </source>
</evidence>
<evidence type="ECO:0000313" key="2">
    <source>
        <dbReference type="EMBL" id="ROT36741.1"/>
    </source>
</evidence>
<reference evidence="2 3" key="1">
    <citation type="journal article" date="2018" name="Mol. Ecol.">
        <title>The obligate alkalophilic soda-lake fungus Sodiomyces alkalinus has shifted to a protein diet.</title>
        <authorList>
            <person name="Grum-Grzhimaylo A.A."/>
            <person name="Falkoski D.L."/>
            <person name="van den Heuvel J."/>
            <person name="Valero-Jimenez C.A."/>
            <person name="Min B."/>
            <person name="Choi I.G."/>
            <person name="Lipzen A."/>
            <person name="Daum C.G."/>
            <person name="Aanen D.K."/>
            <person name="Tsang A."/>
            <person name="Henrissat B."/>
            <person name="Bilanenko E.N."/>
            <person name="de Vries R.P."/>
            <person name="van Kan J.A.L."/>
            <person name="Grigoriev I.V."/>
            <person name="Debets A.J.M."/>
        </authorList>
    </citation>
    <scope>NUCLEOTIDE SEQUENCE [LARGE SCALE GENOMIC DNA]</scope>
    <source>
        <strain evidence="2 3">F11</strain>
    </source>
</reference>
<accession>A0A3N2PQE3</accession>
<dbReference type="InterPro" id="IPR035979">
    <property type="entry name" value="RBD_domain_sf"/>
</dbReference>
<gene>
    <name evidence="2" type="ORF">SODALDRAFT_401612</name>
</gene>
<proteinExistence type="predicted"/>